<protein>
    <submittedName>
        <fullName evidence="4">Cellobiose 2-epimerase</fullName>
    </submittedName>
</protein>
<gene>
    <name evidence="4" type="ORF">GCM10007103_24020</name>
</gene>
<organism evidence="4 5">
    <name type="scientific">Salinimicrobium marinum</name>
    <dbReference type="NCBI Taxonomy" id="680283"/>
    <lineage>
        <taxon>Bacteria</taxon>
        <taxon>Pseudomonadati</taxon>
        <taxon>Bacteroidota</taxon>
        <taxon>Flavobacteriia</taxon>
        <taxon>Flavobacteriales</taxon>
        <taxon>Flavobacteriaceae</taxon>
        <taxon>Salinimicrobium</taxon>
    </lineage>
</organism>
<keyword evidence="2" id="KW-0413">Isomerase</keyword>
<reference evidence="4" key="1">
    <citation type="journal article" date="2014" name="Int. J. Syst. Evol. Microbiol.">
        <title>Complete genome sequence of Corynebacterium casei LMG S-19264T (=DSM 44701T), isolated from a smear-ripened cheese.</title>
        <authorList>
            <consortium name="US DOE Joint Genome Institute (JGI-PGF)"/>
            <person name="Walter F."/>
            <person name="Albersmeier A."/>
            <person name="Kalinowski J."/>
            <person name="Ruckert C."/>
        </authorList>
    </citation>
    <scope>NUCLEOTIDE SEQUENCE</scope>
    <source>
        <strain evidence="4">KCTC 12719</strain>
    </source>
</reference>
<comment type="similarity">
    <text evidence="1">Belongs to the N-acylglucosamine 2-epimerase family.</text>
</comment>
<evidence type="ECO:0000256" key="1">
    <source>
        <dbReference type="ARBA" id="ARBA00008558"/>
    </source>
</evidence>
<dbReference type="AlphaFoldDB" id="A0A918W0E2"/>
<dbReference type="Pfam" id="PF07221">
    <property type="entry name" value="GlcNAc_2-epim"/>
    <property type="match status" value="1"/>
</dbReference>
<dbReference type="PANTHER" id="PTHR15108">
    <property type="entry name" value="N-ACYLGLUCOSAMINE-2-EPIMERASE"/>
    <property type="match status" value="1"/>
</dbReference>
<feature type="chain" id="PRO_5036733746" evidence="3">
    <location>
        <begin position="29"/>
        <end position="463"/>
    </location>
</feature>
<dbReference type="InterPro" id="IPR012341">
    <property type="entry name" value="6hp_glycosidase-like_sf"/>
</dbReference>
<dbReference type="SUPFAM" id="SSF48208">
    <property type="entry name" value="Six-hairpin glycosidases"/>
    <property type="match status" value="1"/>
</dbReference>
<evidence type="ECO:0000313" key="5">
    <source>
        <dbReference type="Proteomes" id="UP000610456"/>
    </source>
</evidence>
<name>A0A918W0E2_9FLAO</name>
<keyword evidence="5" id="KW-1185">Reference proteome</keyword>
<dbReference type="Proteomes" id="UP000610456">
    <property type="component" value="Unassembled WGS sequence"/>
</dbReference>
<accession>A0A918W0E2</accession>
<dbReference type="GO" id="GO:0016853">
    <property type="term" value="F:isomerase activity"/>
    <property type="evidence" value="ECO:0007669"/>
    <property type="project" value="UniProtKB-KW"/>
</dbReference>
<dbReference type="RefSeq" id="WP_229793748.1">
    <property type="nucleotide sequence ID" value="NZ_BMXB01000010.1"/>
</dbReference>
<dbReference type="Gene3D" id="1.50.10.10">
    <property type="match status" value="1"/>
</dbReference>
<evidence type="ECO:0000256" key="2">
    <source>
        <dbReference type="ARBA" id="ARBA00023235"/>
    </source>
</evidence>
<dbReference type="PROSITE" id="PS51257">
    <property type="entry name" value="PROKAR_LIPOPROTEIN"/>
    <property type="match status" value="1"/>
</dbReference>
<dbReference type="EMBL" id="BMXB01000010">
    <property type="protein sequence ID" value="GHA41911.1"/>
    <property type="molecule type" value="Genomic_DNA"/>
</dbReference>
<reference evidence="4" key="2">
    <citation type="submission" date="2020-09" db="EMBL/GenBank/DDBJ databases">
        <authorList>
            <person name="Sun Q."/>
            <person name="Kim S."/>
        </authorList>
    </citation>
    <scope>NUCLEOTIDE SEQUENCE</scope>
    <source>
        <strain evidence="4">KCTC 12719</strain>
    </source>
</reference>
<comment type="caution">
    <text evidence="4">The sequence shown here is derived from an EMBL/GenBank/DDBJ whole genome shotgun (WGS) entry which is preliminary data.</text>
</comment>
<dbReference type="InterPro" id="IPR008928">
    <property type="entry name" value="6-hairpin_glycosidase_sf"/>
</dbReference>
<evidence type="ECO:0000313" key="4">
    <source>
        <dbReference type="EMBL" id="GHA41911.1"/>
    </source>
</evidence>
<proteinExistence type="inferred from homology"/>
<feature type="signal peptide" evidence="3">
    <location>
        <begin position="1"/>
        <end position="28"/>
    </location>
</feature>
<keyword evidence="3" id="KW-0732">Signal</keyword>
<dbReference type="GO" id="GO:0005975">
    <property type="term" value="P:carbohydrate metabolic process"/>
    <property type="evidence" value="ECO:0007669"/>
    <property type="project" value="InterPro"/>
</dbReference>
<dbReference type="InterPro" id="IPR010819">
    <property type="entry name" value="AGE/CE"/>
</dbReference>
<sequence length="463" mass="53611">MTAKNTVMMLRALLFCAFSIFLISCSSKNTKESAVEEEPSQQFKRAAKAQLLEKWYPLVIDSADGGYFSEVTHDFQLGEKHDKMIVTQARHIWTNAKAAELFPEEDPYLEYAEHGFNFLKNVMWDRENGGFFNLVNKEGEPILKNGEEKTSYGNAFAIYGLAAYYKASGDAKALELAKRTFYWLEENSHDPKYQGYFNTLYVDGTPIQRTDEWPSTSDVGYKDQNSSIHLLEAFTELYQAWPNELLAERLEELLLLIRDTITTEKGSMNLFFQPDWTPVTFTDKSKEEIKKHYYLDHVSFGHDVETAFLMLEASHALGLENDTVTLKKGKKMVDHSLRTGWDKELGGFYDGGYYFEGEDSISIVNADKNWWAQAEGLNSLLIMDSYFPEDKLQYRNYFDKLCTYIQTYLVDEEHGGWYEWGLDTRPDSETALKGHIWKATYHNFRALINVMRTLEEKREVSKN</sequence>
<evidence type="ECO:0000256" key="3">
    <source>
        <dbReference type="SAM" id="SignalP"/>
    </source>
</evidence>